<dbReference type="GO" id="GO:0004672">
    <property type="term" value="F:protein kinase activity"/>
    <property type="evidence" value="ECO:0007669"/>
    <property type="project" value="UniProtKB-ARBA"/>
</dbReference>
<dbReference type="InterPro" id="IPR008207">
    <property type="entry name" value="Sig_transdc_His_kin_Hpt_dom"/>
</dbReference>
<dbReference type="GO" id="GO:0000160">
    <property type="term" value="P:phosphorelay signal transduction system"/>
    <property type="evidence" value="ECO:0007669"/>
    <property type="project" value="InterPro"/>
</dbReference>
<keyword evidence="4" id="KW-1185">Reference proteome</keyword>
<evidence type="ECO:0000313" key="3">
    <source>
        <dbReference type="EMBL" id="GJM61315.1"/>
    </source>
</evidence>
<keyword evidence="1" id="KW-0597">Phosphoprotein</keyword>
<dbReference type="Pfam" id="PF01627">
    <property type="entry name" value="Hpt"/>
    <property type="match status" value="1"/>
</dbReference>
<accession>A0AAN5AJ76</accession>
<organism evidence="3 4">
    <name type="scientific">Persicobacter diffluens</name>
    <dbReference type="NCBI Taxonomy" id="981"/>
    <lineage>
        <taxon>Bacteria</taxon>
        <taxon>Pseudomonadati</taxon>
        <taxon>Bacteroidota</taxon>
        <taxon>Cytophagia</taxon>
        <taxon>Cytophagales</taxon>
        <taxon>Persicobacteraceae</taxon>
        <taxon>Persicobacter</taxon>
    </lineage>
</organism>
<feature type="modified residue" description="Phosphohistidine" evidence="1">
    <location>
        <position position="56"/>
    </location>
</feature>
<dbReference type="InterPro" id="IPR036641">
    <property type="entry name" value="HPT_dom_sf"/>
</dbReference>
<dbReference type="RefSeq" id="WP_338236884.1">
    <property type="nucleotide sequence ID" value="NZ_BQKE01000001.1"/>
</dbReference>
<feature type="domain" description="HPt" evidence="2">
    <location>
        <begin position="17"/>
        <end position="117"/>
    </location>
</feature>
<dbReference type="Proteomes" id="UP001310022">
    <property type="component" value="Unassembled WGS sequence"/>
</dbReference>
<sequence length="117" mass="13118">MSKLTDLTYLKSVCDGDSSFMTEMIETFLQGTPEIIDQLKVACKNQNWAEVGAVAHKVKPSITFMGIESMKDLILDIEHSGKDARNVEKLLGKIEEFENGCEMAYQELRETIAEINA</sequence>
<gene>
    <name evidence="3" type="ORF">PEDI_18670</name>
</gene>
<dbReference type="SUPFAM" id="SSF47226">
    <property type="entry name" value="Histidine-containing phosphotransfer domain, HPT domain"/>
    <property type="match status" value="1"/>
</dbReference>
<evidence type="ECO:0000259" key="2">
    <source>
        <dbReference type="PROSITE" id="PS50894"/>
    </source>
</evidence>
<dbReference type="Gene3D" id="1.20.120.160">
    <property type="entry name" value="HPT domain"/>
    <property type="match status" value="1"/>
</dbReference>
<reference evidence="3 4" key="1">
    <citation type="submission" date="2021-12" db="EMBL/GenBank/DDBJ databases">
        <title>Genome sequencing of bacteria with rrn-lacking chromosome and rrn-plasmid.</title>
        <authorList>
            <person name="Anda M."/>
            <person name="Iwasaki W."/>
        </authorList>
    </citation>
    <scope>NUCLEOTIDE SEQUENCE [LARGE SCALE GENOMIC DNA]</scope>
    <source>
        <strain evidence="3 4">NBRC 15940</strain>
    </source>
</reference>
<evidence type="ECO:0000256" key="1">
    <source>
        <dbReference type="PROSITE-ProRule" id="PRU00110"/>
    </source>
</evidence>
<dbReference type="PROSITE" id="PS50894">
    <property type="entry name" value="HPT"/>
    <property type="match status" value="1"/>
</dbReference>
<dbReference type="EMBL" id="BQKE01000001">
    <property type="protein sequence ID" value="GJM61315.1"/>
    <property type="molecule type" value="Genomic_DNA"/>
</dbReference>
<name>A0AAN5AJ76_9BACT</name>
<proteinExistence type="predicted"/>
<protein>
    <recommendedName>
        <fullName evidence="2">HPt domain-containing protein</fullName>
    </recommendedName>
</protein>
<dbReference type="AlphaFoldDB" id="A0AAN5AJ76"/>
<evidence type="ECO:0000313" key="4">
    <source>
        <dbReference type="Proteomes" id="UP001310022"/>
    </source>
</evidence>
<comment type="caution">
    <text evidence="3">The sequence shown here is derived from an EMBL/GenBank/DDBJ whole genome shotgun (WGS) entry which is preliminary data.</text>
</comment>